<evidence type="ECO:0000313" key="16">
    <source>
        <dbReference type="Proteomes" id="UP001378592"/>
    </source>
</evidence>
<evidence type="ECO:0000256" key="6">
    <source>
        <dbReference type="ARBA" id="ARBA00022833"/>
    </source>
</evidence>
<dbReference type="EMBL" id="JAZDUA010000547">
    <property type="protein sequence ID" value="KAK7791278.1"/>
    <property type="molecule type" value="Genomic_DNA"/>
</dbReference>
<dbReference type="GO" id="GO:0008270">
    <property type="term" value="F:zinc ion binding"/>
    <property type="evidence" value="ECO:0007669"/>
    <property type="project" value="UniProtKB-KW"/>
</dbReference>
<dbReference type="FunFam" id="3.30.160.60:FF:000322">
    <property type="entry name" value="GDNF-inducible zinc finger protein 1"/>
    <property type="match status" value="1"/>
</dbReference>
<dbReference type="CDD" id="cd15619">
    <property type="entry name" value="PHD1_d4"/>
    <property type="match status" value="1"/>
</dbReference>
<dbReference type="GO" id="GO:0003677">
    <property type="term" value="F:DNA binding"/>
    <property type="evidence" value="ECO:0007669"/>
    <property type="project" value="UniProtKB-KW"/>
</dbReference>
<evidence type="ECO:0000256" key="11">
    <source>
        <dbReference type="PROSITE-ProRule" id="PRU00042"/>
    </source>
</evidence>
<feature type="domain" description="PHD-type" evidence="13">
    <location>
        <begin position="387"/>
        <end position="447"/>
    </location>
</feature>
<feature type="compositionally biased region" description="Basic residues" evidence="12">
    <location>
        <begin position="195"/>
        <end position="206"/>
    </location>
</feature>
<feature type="domain" description="C2H2-type" evidence="14">
    <location>
        <begin position="219"/>
        <end position="247"/>
    </location>
</feature>
<evidence type="ECO:0000256" key="5">
    <source>
        <dbReference type="ARBA" id="ARBA00022771"/>
    </source>
</evidence>
<feature type="compositionally biased region" description="Acidic residues" evidence="12">
    <location>
        <begin position="159"/>
        <end position="173"/>
    </location>
</feature>
<evidence type="ECO:0000256" key="12">
    <source>
        <dbReference type="SAM" id="MobiDB-lite"/>
    </source>
</evidence>
<dbReference type="GO" id="GO:0071565">
    <property type="term" value="C:nBAF complex"/>
    <property type="evidence" value="ECO:0007669"/>
    <property type="project" value="TreeGrafter"/>
</dbReference>
<reference evidence="15 16" key="1">
    <citation type="submission" date="2024-03" db="EMBL/GenBank/DDBJ databases">
        <title>The genome assembly and annotation of the cricket Gryllus longicercus Weissman &amp; Gray.</title>
        <authorList>
            <person name="Szrajer S."/>
            <person name="Gray D."/>
            <person name="Ylla G."/>
        </authorList>
    </citation>
    <scope>NUCLEOTIDE SEQUENCE [LARGE SCALE GENOMIC DNA]</scope>
    <source>
        <strain evidence="15">DAG 2021-001</strain>
        <tissue evidence="15">Whole body minus gut</tissue>
    </source>
</reference>
<feature type="compositionally biased region" description="Basic residues" evidence="12">
    <location>
        <begin position="177"/>
        <end position="186"/>
    </location>
</feature>
<comment type="caution">
    <text evidence="15">The sequence shown here is derived from an EMBL/GenBank/DDBJ whole genome shotgun (WGS) entry which is preliminary data.</text>
</comment>
<dbReference type="PANTHER" id="PTHR45888:SF5">
    <property type="entry name" value="D4, ISOFORM A"/>
    <property type="match status" value="1"/>
</dbReference>
<keyword evidence="5 11" id="KW-0863">Zinc-finger</keyword>
<dbReference type="FunFam" id="3.30.40.10:FF:000005">
    <property type="entry name" value="zinc finger protein isoform X1"/>
    <property type="match status" value="1"/>
</dbReference>
<dbReference type="InterPro" id="IPR013083">
    <property type="entry name" value="Znf_RING/FYVE/PHD"/>
</dbReference>
<dbReference type="Proteomes" id="UP001378592">
    <property type="component" value="Unassembled WGS sequence"/>
</dbReference>
<dbReference type="InterPro" id="IPR019787">
    <property type="entry name" value="Znf_PHD-finger"/>
</dbReference>
<feature type="domain" description="PHD-type" evidence="13">
    <location>
        <begin position="444"/>
        <end position="494"/>
    </location>
</feature>
<dbReference type="InterPro" id="IPR001965">
    <property type="entry name" value="Znf_PHD"/>
</dbReference>
<keyword evidence="7" id="KW-0805">Transcription regulation</keyword>
<sequence>MATCVQVVNPSVLVKIESFFSDPAYREAIENSANYNTRLCIERRLRMPFLDSQTGVAQNHSNLFMTPRQRIPGLVEGQIYTYPSKRWRKKRRQYLMNFMQPRRKELDPESDMHTISTVENPAACNEDSKDSVGLKDEAAKFGVMQDAWYYDEIDMQEMEGFDEPDPDSDYDYEESYKRKKKPKKVTRNSDSPAAKKPKGPGRGRKKTNYDGLTDAEKPFACELCGARYKTRPGLTYHYTHSHKDRDDEDSASGTGTDGVDRGGVSPSTKQPALAAPVQQLVSSHAQAATTAQVASVADGAGAGWSKFQDSYLTFLKTPGGSTRRGRQSTANAVPVPHPTLPTPAVPPVMAPPPEEPVIPMAITPEKKPLPPEVLPPSVEEKDRAAPSPYCDFCLGDAHENKKTGQSEELVSCSDCGRSGHPSCLQFTPNMIISVHKYRWQCIECKCCSICGNSDNDDQLLFCDDCDRGYHMYCLSPPLSSPPEGSWSCRLCLVEFHKK</sequence>
<dbReference type="InterPro" id="IPR036236">
    <property type="entry name" value="Znf_C2H2_sf"/>
</dbReference>
<evidence type="ECO:0000259" key="13">
    <source>
        <dbReference type="PROSITE" id="PS50016"/>
    </source>
</evidence>
<keyword evidence="6" id="KW-0862">Zinc</keyword>
<evidence type="ECO:0000256" key="8">
    <source>
        <dbReference type="ARBA" id="ARBA00023125"/>
    </source>
</evidence>
<evidence type="ECO:0000256" key="4">
    <source>
        <dbReference type="ARBA" id="ARBA00022737"/>
    </source>
</evidence>
<evidence type="ECO:0000259" key="14">
    <source>
        <dbReference type="PROSITE" id="PS50157"/>
    </source>
</evidence>
<keyword evidence="8" id="KW-0238">DNA-binding</keyword>
<evidence type="ECO:0000256" key="10">
    <source>
        <dbReference type="ARBA" id="ARBA00023242"/>
    </source>
</evidence>
<comment type="subcellular location">
    <subcellularLocation>
        <location evidence="1">Nucleus</location>
    </subcellularLocation>
</comment>
<dbReference type="InterPro" id="IPR013087">
    <property type="entry name" value="Znf_C2H2_type"/>
</dbReference>
<dbReference type="SUPFAM" id="SSF57903">
    <property type="entry name" value="FYVE/PHD zinc finger"/>
    <property type="match status" value="2"/>
</dbReference>
<dbReference type="SUPFAM" id="SSF57667">
    <property type="entry name" value="beta-beta-alpha zinc fingers"/>
    <property type="match status" value="1"/>
</dbReference>
<dbReference type="Pfam" id="PF00628">
    <property type="entry name" value="PHD"/>
    <property type="match status" value="2"/>
</dbReference>
<feature type="region of interest" description="Disordered" evidence="12">
    <location>
        <begin position="239"/>
        <end position="277"/>
    </location>
</feature>
<dbReference type="PROSITE" id="PS50016">
    <property type="entry name" value="ZF_PHD_2"/>
    <property type="match status" value="2"/>
</dbReference>
<comment type="similarity">
    <text evidence="2">Belongs to the requiem/DPF family.</text>
</comment>
<accession>A0AAN9V463</accession>
<protein>
    <submittedName>
        <fullName evidence="15">Uncharacterized protein</fullName>
    </submittedName>
</protein>
<dbReference type="SMART" id="SM00249">
    <property type="entry name" value="PHD"/>
    <property type="match status" value="2"/>
</dbReference>
<dbReference type="CDD" id="cd15530">
    <property type="entry name" value="PHD2_d4"/>
    <property type="match status" value="1"/>
</dbReference>
<gene>
    <name evidence="15" type="ORF">R5R35_005594</name>
</gene>
<organism evidence="15 16">
    <name type="scientific">Gryllus longicercus</name>
    <dbReference type="NCBI Taxonomy" id="2509291"/>
    <lineage>
        <taxon>Eukaryota</taxon>
        <taxon>Metazoa</taxon>
        <taxon>Ecdysozoa</taxon>
        <taxon>Arthropoda</taxon>
        <taxon>Hexapoda</taxon>
        <taxon>Insecta</taxon>
        <taxon>Pterygota</taxon>
        <taxon>Neoptera</taxon>
        <taxon>Polyneoptera</taxon>
        <taxon>Orthoptera</taxon>
        <taxon>Ensifera</taxon>
        <taxon>Gryllidea</taxon>
        <taxon>Grylloidea</taxon>
        <taxon>Gryllidae</taxon>
        <taxon>Gryllinae</taxon>
        <taxon>Gryllus</taxon>
    </lineage>
</organism>
<evidence type="ECO:0000256" key="9">
    <source>
        <dbReference type="ARBA" id="ARBA00023163"/>
    </source>
</evidence>
<dbReference type="PROSITE" id="PS00028">
    <property type="entry name" value="ZINC_FINGER_C2H2_1"/>
    <property type="match status" value="1"/>
</dbReference>
<keyword evidence="10" id="KW-0539">Nucleus</keyword>
<proteinExistence type="inferred from homology"/>
<dbReference type="PROSITE" id="PS50157">
    <property type="entry name" value="ZINC_FINGER_C2H2_2"/>
    <property type="match status" value="1"/>
</dbReference>
<keyword evidence="4" id="KW-0677">Repeat</keyword>
<dbReference type="InterPro" id="IPR011011">
    <property type="entry name" value="Znf_FYVE_PHD"/>
</dbReference>
<feature type="region of interest" description="Disordered" evidence="12">
    <location>
        <begin position="159"/>
        <end position="212"/>
    </location>
</feature>
<dbReference type="PANTHER" id="PTHR45888">
    <property type="entry name" value="HL01030P-RELATED"/>
    <property type="match status" value="1"/>
</dbReference>
<dbReference type="AlphaFoldDB" id="A0AAN9V463"/>
<keyword evidence="3" id="KW-0479">Metal-binding</keyword>
<evidence type="ECO:0000313" key="15">
    <source>
        <dbReference type="EMBL" id="KAK7791278.1"/>
    </source>
</evidence>
<dbReference type="InterPro" id="IPR025750">
    <property type="entry name" value="DPF1-3_N"/>
</dbReference>
<evidence type="ECO:0000256" key="3">
    <source>
        <dbReference type="ARBA" id="ARBA00022723"/>
    </source>
</evidence>
<keyword evidence="16" id="KW-1185">Reference proteome</keyword>
<feature type="region of interest" description="Disordered" evidence="12">
    <location>
        <begin position="318"/>
        <end position="344"/>
    </location>
</feature>
<dbReference type="Pfam" id="PF14051">
    <property type="entry name" value="DPF1-3_N"/>
    <property type="match status" value="1"/>
</dbReference>
<feature type="region of interest" description="Disordered" evidence="12">
    <location>
        <begin position="105"/>
        <end position="131"/>
    </location>
</feature>
<keyword evidence="9" id="KW-0804">Transcription</keyword>
<dbReference type="Gene3D" id="3.30.40.10">
    <property type="entry name" value="Zinc/RING finger domain, C3HC4 (zinc finger)"/>
    <property type="match status" value="1"/>
</dbReference>
<feature type="compositionally biased region" description="Pro residues" evidence="12">
    <location>
        <begin position="335"/>
        <end position="344"/>
    </location>
</feature>
<evidence type="ECO:0000256" key="2">
    <source>
        <dbReference type="ARBA" id="ARBA00010539"/>
    </source>
</evidence>
<dbReference type="GO" id="GO:0007399">
    <property type="term" value="P:nervous system development"/>
    <property type="evidence" value="ECO:0007669"/>
    <property type="project" value="TreeGrafter"/>
</dbReference>
<evidence type="ECO:0000256" key="7">
    <source>
        <dbReference type="ARBA" id="ARBA00023015"/>
    </source>
</evidence>
<evidence type="ECO:0000256" key="1">
    <source>
        <dbReference type="ARBA" id="ARBA00004123"/>
    </source>
</evidence>
<name>A0AAN9V463_9ORTH</name>